<proteinExistence type="predicted"/>
<evidence type="ECO:0000313" key="3">
    <source>
        <dbReference type="Proteomes" id="UP000325313"/>
    </source>
</evidence>
<dbReference type="Proteomes" id="UP000325313">
    <property type="component" value="Unassembled WGS sequence"/>
</dbReference>
<feature type="compositionally biased region" description="Polar residues" evidence="1">
    <location>
        <begin position="63"/>
        <end position="74"/>
    </location>
</feature>
<evidence type="ECO:0000256" key="1">
    <source>
        <dbReference type="SAM" id="MobiDB-lite"/>
    </source>
</evidence>
<dbReference type="AlphaFoldDB" id="A0A5B0RBG5"/>
<dbReference type="EMBL" id="VDEP01000220">
    <property type="protein sequence ID" value="KAA1122689.1"/>
    <property type="molecule type" value="Genomic_DNA"/>
</dbReference>
<sequence>MAQSSKLTTGLFFHLAGVVDQCLGVGWGEETLFLLPRSSRRSTPISTPPTDSPPTQLPKPTINHPNMSNPTIPAQPTKALAPPKDAANGLQPPIDAAKVPAAKAAAKVCQMSLPKVTADGNQPEQPVVIGVGLPAGATAVVAEVASGATGVVVPGTGVVHAGEAVAAQETGVVTPGTAVVAAGTGVVHAGEAVKAGETGVVAPGTPVVTAGAGVVASAPASGFVR</sequence>
<organism evidence="2 3">
    <name type="scientific">Puccinia graminis f. sp. tritici</name>
    <dbReference type="NCBI Taxonomy" id="56615"/>
    <lineage>
        <taxon>Eukaryota</taxon>
        <taxon>Fungi</taxon>
        <taxon>Dikarya</taxon>
        <taxon>Basidiomycota</taxon>
        <taxon>Pucciniomycotina</taxon>
        <taxon>Pucciniomycetes</taxon>
        <taxon>Pucciniales</taxon>
        <taxon>Pucciniaceae</taxon>
        <taxon>Puccinia</taxon>
    </lineage>
</organism>
<name>A0A5B0RBG5_PUCGR</name>
<accession>A0A5B0RBG5</accession>
<feature type="compositionally biased region" description="Pro residues" evidence="1">
    <location>
        <begin position="46"/>
        <end position="57"/>
    </location>
</feature>
<comment type="caution">
    <text evidence="2">The sequence shown here is derived from an EMBL/GenBank/DDBJ whole genome shotgun (WGS) entry which is preliminary data.</text>
</comment>
<reference evidence="2 3" key="1">
    <citation type="submission" date="2019-05" db="EMBL/GenBank/DDBJ databases">
        <title>Emergence of the Ug99 lineage of the wheat stem rust pathogen through somatic hybridization.</title>
        <authorList>
            <person name="Li F."/>
            <person name="Upadhyaya N.M."/>
            <person name="Sperschneider J."/>
            <person name="Matny O."/>
            <person name="Nguyen-Phuc H."/>
            <person name="Mago R."/>
            <person name="Raley C."/>
            <person name="Miller M.E."/>
            <person name="Silverstein K.A.T."/>
            <person name="Henningsen E."/>
            <person name="Hirsch C.D."/>
            <person name="Visser B."/>
            <person name="Pretorius Z.A."/>
            <person name="Steffenson B.J."/>
            <person name="Schwessinger B."/>
            <person name="Dodds P.N."/>
            <person name="Figueroa M."/>
        </authorList>
    </citation>
    <scope>NUCLEOTIDE SEQUENCE [LARGE SCALE GENOMIC DNA]</scope>
    <source>
        <strain evidence="2 3">Ug99</strain>
    </source>
</reference>
<evidence type="ECO:0000313" key="2">
    <source>
        <dbReference type="EMBL" id="KAA1122689.1"/>
    </source>
</evidence>
<feature type="region of interest" description="Disordered" evidence="1">
    <location>
        <begin position="38"/>
        <end position="88"/>
    </location>
</feature>
<gene>
    <name evidence="2" type="ORF">PGTUg99_005100</name>
</gene>
<protein>
    <submittedName>
        <fullName evidence="2">Uncharacterized protein</fullName>
    </submittedName>
</protein>